<sequence>MSTLEPPLAPPRLTYGIVTARGRRPDNQDFAACCRDPLGGARGFVAVVADGLGGHLGGREAAETAVRAFIDGYFGASQNLSPLSAASRSLEAANDWIASIGRRDPQLAHMATTFTALLIAEGSAHVLHVGDSRAYRLACGRLEQLTLDHVVDYGEPILRLRRAIGFDARVSVDHLALDLAPGDRLLLCTDGLHGALTAKRMAAILAEAASPLQAAKDLRDAALSAGGDDNITAVVVDARAAAA</sequence>
<dbReference type="AlphaFoldDB" id="A0A2S6NA19"/>
<evidence type="ECO:0000313" key="3">
    <source>
        <dbReference type="Proteomes" id="UP000239089"/>
    </source>
</evidence>
<dbReference type="EMBL" id="NHSJ01000057">
    <property type="protein sequence ID" value="PPQ31462.1"/>
    <property type="molecule type" value="Genomic_DNA"/>
</dbReference>
<comment type="caution">
    <text evidence="2">The sequence shown here is derived from an EMBL/GenBank/DDBJ whole genome shotgun (WGS) entry which is preliminary data.</text>
</comment>
<dbReference type="InterPro" id="IPR036457">
    <property type="entry name" value="PPM-type-like_dom_sf"/>
</dbReference>
<dbReference type="PROSITE" id="PS51746">
    <property type="entry name" value="PPM_2"/>
    <property type="match status" value="1"/>
</dbReference>
<protein>
    <recommendedName>
        <fullName evidence="1">PPM-type phosphatase domain-containing protein</fullName>
    </recommendedName>
</protein>
<gene>
    <name evidence="2" type="ORF">CCR94_09185</name>
</gene>
<feature type="domain" description="PPM-type phosphatase" evidence="1">
    <location>
        <begin position="14"/>
        <end position="238"/>
    </location>
</feature>
<dbReference type="Proteomes" id="UP000239089">
    <property type="component" value="Unassembled WGS sequence"/>
</dbReference>
<dbReference type="SMART" id="SM00331">
    <property type="entry name" value="PP2C_SIG"/>
    <property type="match status" value="1"/>
</dbReference>
<dbReference type="PANTHER" id="PTHR47992">
    <property type="entry name" value="PROTEIN PHOSPHATASE"/>
    <property type="match status" value="1"/>
</dbReference>
<dbReference type="OrthoDB" id="9801841at2"/>
<evidence type="ECO:0000313" key="2">
    <source>
        <dbReference type="EMBL" id="PPQ31462.1"/>
    </source>
</evidence>
<dbReference type="RefSeq" id="WP_104507571.1">
    <property type="nucleotide sequence ID" value="NZ_JACIGC010000009.1"/>
</dbReference>
<proteinExistence type="predicted"/>
<dbReference type="InterPro" id="IPR015655">
    <property type="entry name" value="PP2C"/>
</dbReference>
<reference evidence="2 3" key="1">
    <citation type="journal article" date="2018" name="Arch. Microbiol.">
        <title>New insights into the metabolic potential of the phototrophic purple bacterium Rhodopila globiformis DSM 161(T) from its draft genome sequence and evidence for a vanadium-dependent nitrogenase.</title>
        <authorList>
            <person name="Imhoff J.F."/>
            <person name="Rahn T."/>
            <person name="Kunzel S."/>
            <person name="Neulinger S.C."/>
        </authorList>
    </citation>
    <scope>NUCLEOTIDE SEQUENCE [LARGE SCALE GENOMIC DNA]</scope>
    <source>
        <strain evidence="2 3">DSM 16996</strain>
    </source>
</reference>
<dbReference type="Gene3D" id="3.60.40.10">
    <property type="entry name" value="PPM-type phosphatase domain"/>
    <property type="match status" value="1"/>
</dbReference>
<evidence type="ECO:0000259" key="1">
    <source>
        <dbReference type="PROSITE" id="PS51746"/>
    </source>
</evidence>
<dbReference type="SUPFAM" id="SSF81606">
    <property type="entry name" value="PP2C-like"/>
    <property type="match status" value="1"/>
</dbReference>
<dbReference type="Pfam" id="PF13672">
    <property type="entry name" value="PP2C_2"/>
    <property type="match status" value="1"/>
</dbReference>
<dbReference type="SMART" id="SM00332">
    <property type="entry name" value="PP2Cc"/>
    <property type="match status" value="1"/>
</dbReference>
<dbReference type="GO" id="GO:0004722">
    <property type="term" value="F:protein serine/threonine phosphatase activity"/>
    <property type="evidence" value="ECO:0007669"/>
    <property type="project" value="InterPro"/>
</dbReference>
<organism evidence="2 3">
    <name type="scientific">Rhodoblastus sphagnicola</name>
    <dbReference type="NCBI Taxonomy" id="333368"/>
    <lineage>
        <taxon>Bacteria</taxon>
        <taxon>Pseudomonadati</taxon>
        <taxon>Pseudomonadota</taxon>
        <taxon>Alphaproteobacteria</taxon>
        <taxon>Hyphomicrobiales</taxon>
        <taxon>Rhodoblastaceae</taxon>
        <taxon>Rhodoblastus</taxon>
    </lineage>
</organism>
<name>A0A2S6NA19_9HYPH</name>
<dbReference type="CDD" id="cd00143">
    <property type="entry name" value="PP2Cc"/>
    <property type="match status" value="1"/>
</dbReference>
<accession>A0A2S6NA19</accession>
<keyword evidence="3" id="KW-1185">Reference proteome</keyword>
<dbReference type="InterPro" id="IPR001932">
    <property type="entry name" value="PPM-type_phosphatase-like_dom"/>
</dbReference>